<dbReference type="Proteomes" id="UP001432014">
    <property type="component" value="Plasmid unnamed1"/>
</dbReference>
<geneLocation type="plasmid" evidence="1 2">
    <name>unnamed1</name>
</geneLocation>
<sequence length="178" mass="19929">MASKGDRRWAALVMGLFDLAWRFAEGQAKESSGGTVATPDDHTAPKEAVRAANLAMLEIYSEMAKAIRTNITLAQMRALGAGATYADVAKVRGVSRQAVRQDVDREFTRKPVVLSGGPKDGFKTTATVRQKEIEYGFGGEYDEYLQEWVGQRWRLLYRRSRENPSEFIFVTMEPEVDS</sequence>
<proteinExistence type="predicted"/>
<evidence type="ECO:0000313" key="2">
    <source>
        <dbReference type="Proteomes" id="UP001432014"/>
    </source>
</evidence>
<accession>A0ABZ1WLP6</accession>
<keyword evidence="1" id="KW-0614">Plasmid</keyword>
<dbReference type="EMBL" id="CP108483">
    <property type="protein sequence ID" value="WUS61880.1"/>
    <property type="molecule type" value="Genomic_DNA"/>
</dbReference>
<reference evidence="1 2" key="1">
    <citation type="submission" date="2022-10" db="EMBL/GenBank/DDBJ databases">
        <title>The complete genomes of actinobacterial strains from the NBC collection.</title>
        <authorList>
            <person name="Joergensen T.S."/>
            <person name="Alvarez Arevalo M."/>
            <person name="Sterndorff E.B."/>
            <person name="Faurdal D."/>
            <person name="Vuksanovic O."/>
            <person name="Mourched A.-S."/>
            <person name="Charusanti P."/>
            <person name="Shaw S."/>
            <person name="Blin K."/>
            <person name="Weber T."/>
        </authorList>
    </citation>
    <scope>NUCLEOTIDE SEQUENCE [LARGE SCALE GENOMIC DNA]</scope>
    <source>
        <strain evidence="1 2">NBC_01247</strain>
        <plasmid evidence="1 2">unnamed1</plasmid>
    </source>
</reference>
<evidence type="ECO:0000313" key="1">
    <source>
        <dbReference type="EMBL" id="WUS61880.1"/>
    </source>
</evidence>
<dbReference type="RefSeq" id="WP_329501513.1">
    <property type="nucleotide sequence ID" value="NZ_CP108461.1"/>
</dbReference>
<protein>
    <submittedName>
        <fullName evidence="1">Uncharacterized protein</fullName>
    </submittedName>
</protein>
<gene>
    <name evidence="1" type="ORF">OG469_41095</name>
</gene>
<organism evidence="1 2">
    <name type="scientific">Kitasatospora herbaricolor</name>
    <dbReference type="NCBI Taxonomy" id="68217"/>
    <lineage>
        <taxon>Bacteria</taxon>
        <taxon>Bacillati</taxon>
        <taxon>Actinomycetota</taxon>
        <taxon>Actinomycetes</taxon>
        <taxon>Kitasatosporales</taxon>
        <taxon>Streptomycetaceae</taxon>
        <taxon>Kitasatospora</taxon>
    </lineage>
</organism>
<keyword evidence="2" id="KW-1185">Reference proteome</keyword>
<name>A0ABZ1WLP6_9ACTN</name>